<dbReference type="Gene3D" id="3.80.10.10">
    <property type="entry name" value="Ribonuclease Inhibitor"/>
    <property type="match status" value="2"/>
</dbReference>
<dbReference type="SMR" id="A2DUY2"/>
<protein>
    <submittedName>
        <fullName evidence="1">Surface antigen BspA-like</fullName>
    </submittedName>
</protein>
<dbReference type="VEuPathDB" id="TrichDB:TVAGG3_0258970"/>
<dbReference type="Pfam" id="PF13306">
    <property type="entry name" value="LRR_5"/>
    <property type="match status" value="2"/>
</dbReference>
<dbReference type="STRING" id="5722.A2DUY2"/>
<dbReference type="SUPFAM" id="SSF52058">
    <property type="entry name" value="L domain-like"/>
    <property type="match status" value="1"/>
</dbReference>
<reference evidence="1" key="1">
    <citation type="submission" date="2006-10" db="EMBL/GenBank/DDBJ databases">
        <authorList>
            <person name="Amadeo P."/>
            <person name="Zhao Q."/>
            <person name="Wortman J."/>
            <person name="Fraser-Liggett C."/>
            <person name="Carlton J."/>
        </authorList>
    </citation>
    <scope>NUCLEOTIDE SEQUENCE</scope>
    <source>
        <strain evidence="1">G3</strain>
    </source>
</reference>
<dbReference type="InterPro" id="IPR026906">
    <property type="entry name" value="LRR_5"/>
</dbReference>
<name>A2DUY2_TRIV3</name>
<dbReference type="RefSeq" id="XP_001328090.1">
    <property type="nucleotide sequence ID" value="XM_001328055.1"/>
</dbReference>
<dbReference type="KEGG" id="tva:4773874"/>
<dbReference type="InParanoid" id="A2DUY2"/>
<dbReference type="VEuPathDB" id="TrichDB:TVAG_160400"/>
<dbReference type="PANTHER" id="PTHR45661">
    <property type="entry name" value="SURFACE ANTIGEN"/>
    <property type="match status" value="1"/>
</dbReference>
<keyword evidence="2" id="KW-1185">Reference proteome</keyword>
<dbReference type="InterPro" id="IPR053139">
    <property type="entry name" value="Surface_bspA-like"/>
</dbReference>
<dbReference type="EMBL" id="DS113250">
    <property type="protein sequence ID" value="EAY15867.1"/>
    <property type="molecule type" value="Genomic_DNA"/>
</dbReference>
<dbReference type="Gene3D" id="3.40.50.12480">
    <property type="match status" value="1"/>
</dbReference>
<dbReference type="PANTHER" id="PTHR45661:SF3">
    <property type="entry name" value="IG-LIKE DOMAIN-CONTAINING PROTEIN"/>
    <property type="match status" value="1"/>
</dbReference>
<evidence type="ECO:0000313" key="2">
    <source>
        <dbReference type="Proteomes" id="UP000001542"/>
    </source>
</evidence>
<gene>
    <name evidence="1" type="ORF">TVAG_160400</name>
</gene>
<accession>A2DUY2</accession>
<organism evidence="1 2">
    <name type="scientific">Trichomonas vaginalis (strain ATCC PRA-98 / G3)</name>
    <dbReference type="NCBI Taxonomy" id="412133"/>
    <lineage>
        <taxon>Eukaryota</taxon>
        <taxon>Metamonada</taxon>
        <taxon>Parabasalia</taxon>
        <taxon>Trichomonadida</taxon>
        <taxon>Trichomonadidae</taxon>
        <taxon>Trichomonas</taxon>
    </lineage>
</organism>
<sequence length="441" mass="49503">MNCKTKIKSLQFEVNSQITKIGDYSFYQTSLETVDFSQCNLLLSLEQYVFSKCENLSSVTLPPNIITIGRECFSNDKKLTSIILPDSVVILENYAFDMSGLTTITINPTSKLEKIDYMCFYWTNLISLYIPQKVNKLDSSALAFTKIERFEVHPLNNMFKTDSKSLYSGPNNSTFFWFAVITQAEFVVPSFVTSLADSCFCGTKISSIKLPDSITDLGDSAFSQCIITSITIPPKVSIIGSSCFSGCNYLDEVRFLGNISKIEALAFISCNKLKSIELQESLVSIGFGAFDYCKSLTSIIIPSNISFIENSAFEGCTNLKSITFKDNNNNITIGPNIFKSIAPSAKIYIPGKFFAKTTYKSELPPKSHLYITSQTRLSESCKIFFGEKSIYVHYNDKVEITDDTTNQVIKHISLAIIVPKSVKKARSRYFHLYNIFISIRK</sequence>
<dbReference type="InterPro" id="IPR032675">
    <property type="entry name" value="LRR_dom_sf"/>
</dbReference>
<reference evidence="1" key="2">
    <citation type="journal article" date="2007" name="Science">
        <title>Draft genome sequence of the sexually transmitted pathogen Trichomonas vaginalis.</title>
        <authorList>
            <person name="Carlton J.M."/>
            <person name="Hirt R.P."/>
            <person name="Silva J.C."/>
            <person name="Delcher A.L."/>
            <person name="Schatz M."/>
            <person name="Zhao Q."/>
            <person name="Wortman J.R."/>
            <person name="Bidwell S.L."/>
            <person name="Alsmark U.C.M."/>
            <person name="Besteiro S."/>
            <person name="Sicheritz-Ponten T."/>
            <person name="Noel C.J."/>
            <person name="Dacks J.B."/>
            <person name="Foster P.G."/>
            <person name="Simillion C."/>
            <person name="Van de Peer Y."/>
            <person name="Miranda-Saavedra D."/>
            <person name="Barton G.J."/>
            <person name="Westrop G.D."/>
            <person name="Mueller S."/>
            <person name="Dessi D."/>
            <person name="Fiori P.L."/>
            <person name="Ren Q."/>
            <person name="Paulsen I."/>
            <person name="Zhang H."/>
            <person name="Bastida-Corcuera F.D."/>
            <person name="Simoes-Barbosa A."/>
            <person name="Brown M.T."/>
            <person name="Hayes R.D."/>
            <person name="Mukherjee M."/>
            <person name="Okumura C.Y."/>
            <person name="Schneider R."/>
            <person name="Smith A.J."/>
            <person name="Vanacova S."/>
            <person name="Villalvazo M."/>
            <person name="Haas B.J."/>
            <person name="Pertea M."/>
            <person name="Feldblyum T.V."/>
            <person name="Utterback T.R."/>
            <person name="Shu C.L."/>
            <person name="Osoegawa K."/>
            <person name="de Jong P.J."/>
            <person name="Hrdy I."/>
            <person name="Horvathova L."/>
            <person name="Zubacova Z."/>
            <person name="Dolezal P."/>
            <person name="Malik S.B."/>
            <person name="Logsdon J.M. Jr."/>
            <person name="Henze K."/>
            <person name="Gupta A."/>
            <person name="Wang C.C."/>
            <person name="Dunne R.L."/>
            <person name="Upcroft J.A."/>
            <person name="Upcroft P."/>
            <person name="White O."/>
            <person name="Salzberg S.L."/>
            <person name="Tang P."/>
            <person name="Chiu C.-H."/>
            <person name="Lee Y.-S."/>
            <person name="Embley T.M."/>
            <person name="Coombs G.H."/>
            <person name="Mottram J.C."/>
            <person name="Tachezy J."/>
            <person name="Fraser-Liggett C.M."/>
            <person name="Johnson P.J."/>
        </authorList>
    </citation>
    <scope>NUCLEOTIDE SEQUENCE [LARGE SCALE GENOMIC DNA]</scope>
    <source>
        <strain evidence="1">G3</strain>
    </source>
</reference>
<proteinExistence type="predicted"/>
<dbReference type="AlphaFoldDB" id="A2DUY2"/>
<evidence type="ECO:0000313" key="1">
    <source>
        <dbReference type="EMBL" id="EAY15867.1"/>
    </source>
</evidence>
<dbReference type="Proteomes" id="UP000001542">
    <property type="component" value="Unassembled WGS sequence"/>
</dbReference>